<reference evidence="2 4" key="2">
    <citation type="journal article" date="2013" name="Nature">
        <title>Insights into bilaterian evolution from three spiralian genomes.</title>
        <authorList>
            <person name="Simakov O."/>
            <person name="Marletaz F."/>
            <person name="Cho S.J."/>
            <person name="Edsinger-Gonzales E."/>
            <person name="Havlak P."/>
            <person name="Hellsten U."/>
            <person name="Kuo D.H."/>
            <person name="Larsson T."/>
            <person name="Lv J."/>
            <person name="Arendt D."/>
            <person name="Savage R."/>
            <person name="Osoegawa K."/>
            <person name="de Jong P."/>
            <person name="Grimwood J."/>
            <person name="Chapman J.A."/>
            <person name="Shapiro H."/>
            <person name="Aerts A."/>
            <person name="Otillar R.P."/>
            <person name="Terry A.Y."/>
            <person name="Boore J.L."/>
            <person name="Grigoriev I.V."/>
            <person name="Lindberg D.R."/>
            <person name="Seaver E.C."/>
            <person name="Weisblat D.A."/>
            <person name="Putnam N.H."/>
            <person name="Rokhsar D.S."/>
        </authorList>
    </citation>
    <scope>NUCLEOTIDE SEQUENCE</scope>
</reference>
<dbReference type="EMBL" id="AMQM01003523">
    <property type="status" value="NOT_ANNOTATED_CDS"/>
    <property type="molecule type" value="Genomic_DNA"/>
</dbReference>
<evidence type="ECO:0000313" key="4">
    <source>
        <dbReference type="Proteomes" id="UP000015101"/>
    </source>
</evidence>
<feature type="compositionally biased region" description="Basic and acidic residues" evidence="1">
    <location>
        <begin position="227"/>
        <end position="236"/>
    </location>
</feature>
<evidence type="ECO:0000313" key="3">
    <source>
        <dbReference type="EnsemblMetazoa" id="HelroP170344"/>
    </source>
</evidence>
<reference evidence="3" key="3">
    <citation type="submission" date="2015-06" db="UniProtKB">
        <authorList>
            <consortium name="EnsemblMetazoa"/>
        </authorList>
    </citation>
    <scope>IDENTIFICATION</scope>
</reference>
<feature type="compositionally biased region" description="Basic and acidic residues" evidence="1">
    <location>
        <begin position="503"/>
        <end position="525"/>
    </location>
</feature>
<dbReference type="AlphaFoldDB" id="T1F2Y2"/>
<feature type="region of interest" description="Disordered" evidence="1">
    <location>
        <begin position="478"/>
        <end position="561"/>
    </location>
</feature>
<name>T1F2Y2_HELRO</name>
<reference evidence="4" key="1">
    <citation type="submission" date="2012-12" db="EMBL/GenBank/DDBJ databases">
        <authorList>
            <person name="Hellsten U."/>
            <person name="Grimwood J."/>
            <person name="Chapman J.A."/>
            <person name="Shapiro H."/>
            <person name="Aerts A."/>
            <person name="Otillar R.P."/>
            <person name="Terry A.Y."/>
            <person name="Boore J.L."/>
            <person name="Simakov O."/>
            <person name="Marletaz F."/>
            <person name="Cho S.-J."/>
            <person name="Edsinger-Gonzales E."/>
            <person name="Havlak P."/>
            <person name="Kuo D.-H."/>
            <person name="Larsson T."/>
            <person name="Lv J."/>
            <person name="Arendt D."/>
            <person name="Savage R."/>
            <person name="Osoegawa K."/>
            <person name="de Jong P."/>
            <person name="Lindberg D.R."/>
            <person name="Seaver E.C."/>
            <person name="Weisblat D.A."/>
            <person name="Putnam N.H."/>
            <person name="Grigoriev I.V."/>
            <person name="Rokhsar D.S."/>
        </authorList>
    </citation>
    <scope>NUCLEOTIDE SEQUENCE</scope>
</reference>
<feature type="compositionally biased region" description="Polar residues" evidence="1">
    <location>
        <begin position="238"/>
        <end position="274"/>
    </location>
</feature>
<organism evidence="3 4">
    <name type="scientific">Helobdella robusta</name>
    <name type="common">Californian leech</name>
    <dbReference type="NCBI Taxonomy" id="6412"/>
    <lineage>
        <taxon>Eukaryota</taxon>
        <taxon>Metazoa</taxon>
        <taxon>Spiralia</taxon>
        <taxon>Lophotrochozoa</taxon>
        <taxon>Annelida</taxon>
        <taxon>Clitellata</taxon>
        <taxon>Hirudinea</taxon>
        <taxon>Rhynchobdellida</taxon>
        <taxon>Glossiphoniidae</taxon>
        <taxon>Helobdella</taxon>
    </lineage>
</organism>
<dbReference type="EMBL" id="KB096183">
    <property type="protein sequence ID" value="ESO07791.1"/>
    <property type="molecule type" value="Genomic_DNA"/>
</dbReference>
<dbReference type="RefSeq" id="XP_009014402.1">
    <property type="nucleotide sequence ID" value="XM_009016154.1"/>
</dbReference>
<evidence type="ECO:0000256" key="1">
    <source>
        <dbReference type="SAM" id="MobiDB-lite"/>
    </source>
</evidence>
<feature type="compositionally biased region" description="Acidic residues" evidence="1">
    <location>
        <begin position="215"/>
        <end position="226"/>
    </location>
</feature>
<gene>
    <name evidence="3" type="primary">20203181</name>
    <name evidence="2" type="ORF">HELRODRAFT_170344</name>
</gene>
<protein>
    <submittedName>
        <fullName evidence="2 3">Uncharacterized protein</fullName>
    </submittedName>
</protein>
<dbReference type="HOGENOM" id="CLU_417550_0_0_1"/>
<proteinExistence type="predicted"/>
<sequence length="657" mass="72361">MVVVTKDREIIKNLISQALGTLCKTQLSFKSKITIDALVGVTIDHNEVLLITVKEDIDLPGCVVENKNFQRSSNHGSINCARTSLTSNSQISPFSFNNINNNNDTLSSFCDNPTNGGVLNNTCNINSNVINNHSNSVSIAGDRNSGALSFPHFKLTSSSQSNNNDVDVNILCRPNLNLVKNFFDFSKGYSNINQRVDPDHDYSLKSSITVIAPDNDGEDEEEEDEDGSFKSKRERVANVSSNDDSYVTETNNPTSTGSTNAPQDFTSPPTTNDCVSQHVKKKNIFSRLILTDKLKARQNEFESNSVFEKMNSKKKKLNLFSTRDKTTSTISNSSNNNRSLTSLSSLYYSNDTIAFHQTAADCRLYYDFISRKRKASDVLNLNIGNSDTPCLNVNDHNIDDNNNSSNNNANAVEKATDYTTVKIKTEPPDALPEISSVAAATTAAATITATTATTSTATNATAIATFNKNVDVCDADKLGSKVDDDNENGEADVNSDYNMRKYQIKDAEQDVHDDSKDSSQDDKNDVGSVIKSGVNDDKDDEGQGNSNVNSNNSEEEADDCNVSATSIRRVKFKQQQQQQQQQLQLCKFEESSSSNENDNNKGALLNLVSISKFPVPSTNLPWVDFQNMLIKSWRRNHNEDMMVKPAAILMIQMVALN</sequence>
<dbReference type="InParanoid" id="T1F2Y2"/>
<dbReference type="CTD" id="20203181"/>
<dbReference type="EnsemblMetazoa" id="HelroT170344">
    <property type="protein sequence ID" value="HelroP170344"/>
    <property type="gene ID" value="HelroG170344"/>
</dbReference>
<keyword evidence="4" id="KW-1185">Reference proteome</keyword>
<accession>T1F2Y2</accession>
<dbReference type="Proteomes" id="UP000015101">
    <property type="component" value="Unassembled WGS sequence"/>
</dbReference>
<dbReference type="KEGG" id="hro:HELRODRAFT_170344"/>
<dbReference type="GeneID" id="20203181"/>
<evidence type="ECO:0000313" key="2">
    <source>
        <dbReference type="EMBL" id="ESO07791.1"/>
    </source>
</evidence>
<feature type="region of interest" description="Disordered" evidence="1">
    <location>
        <begin position="210"/>
        <end position="274"/>
    </location>
</feature>